<comment type="caution">
    <text evidence="3">The sequence shown here is derived from an EMBL/GenBank/DDBJ whole genome shotgun (WGS) entry which is preliminary data.</text>
</comment>
<keyword evidence="1" id="KW-0175">Coiled coil</keyword>
<accession>X1RBV0</accession>
<proteinExistence type="predicted"/>
<evidence type="ECO:0000256" key="1">
    <source>
        <dbReference type="SAM" id="Coils"/>
    </source>
</evidence>
<evidence type="ECO:0000256" key="2">
    <source>
        <dbReference type="SAM" id="MobiDB-lite"/>
    </source>
</evidence>
<feature type="region of interest" description="Disordered" evidence="2">
    <location>
        <begin position="19"/>
        <end position="47"/>
    </location>
</feature>
<reference evidence="3" key="1">
    <citation type="journal article" date="2014" name="Front. Microbiol.">
        <title>High frequency of phylogenetically diverse reductive dehalogenase-homologous genes in deep subseafloor sedimentary metagenomes.</title>
        <authorList>
            <person name="Kawai M."/>
            <person name="Futagami T."/>
            <person name="Toyoda A."/>
            <person name="Takaki Y."/>
            <person name="Nishi S."/>
            <person name="Hori S."/>
            <person name="Arai W."/>
            <person name="Tsubouchi T."/>
            <person name="Morono Y."/>
            <person name="Uchiyama I."/>
            <person name="Ito T."/>
            <person name="Fujiyama A."/>
            <person name="Inagaki F."/>
            <person name="Takami H."/>
        </authorList>
    </citation>
    <scope>NUCLEOTIDE SEQUENCE</scope>
    <source>
        <strain evidence="3">Expedition CK06-06</strain>
    </source>
</reference>
<protein>
    <submittedName>
        <fullName evidence="3">Uncharacterized protein</fullName>
    </submittedName>
</protein>
<feature type="compositionally biased region" description="Low complexity" evidence="2">
    <location>
        <begin position="32"/>
        <end position="43"/>
    </location>
</feature>
<evidence type="ECO:0000313" key="3">
    <source>
        <dbReference type="EMBL" id="GAI60630.1"/>
    </source>
</evidence>
<organism evidence="3">
    <name type="scientific">marine sediment metagenome</name>
    <dbReference type="NCBI Taxonomy" id="412755"/>
    <lineage>
        <taxon>unclassified sequences</taxon>
        <taxon>metagenomes</taxon>
        <taxon>ecological metagenomes</taxon>
    </lineage>
</organism>
<name>X1RBV0_9ZZZZ</name>
<feature type="coiled-coil region" evidence="1">
    <location>
        <begin position="56"/>
        <end position="83"/>
    </location>
</feature>
<feature type="non-terminal residue" evidence="3">
    <location>
        <position position="1"/>
    </location>
</feature>
<sequence>HTPEEVIVKIINLWSQKGKSRQLRPPPLETEPVVTRPPATVVTPPAPVPAPALAPTTTMAQQVAEQQERLKNLRMEVHNKFQTNLGIGVEKRKEILSKKFGVNSLTDLNEQQLKECKVLVEEMIAQKTVAPAAKPAPAVSKTTELGFENTGEQNKLRGMLYTTLTSPDQLGLKNEEALKFITDRGFASTNDVTKNRLIEMISEVRELVQIKQAPPPPEPEVTDIPF</sequence>
<dbReference type="EMBL" id="BARW01001514">
    <property type="protein sequence ID" value="GAI60630.1"/>
    <property type="molecule type" value="Genomic_DNA"/>
</dbReference>
<dbReference type="AlphaFoldDB" id="X1RBV0"/>
<gene>
    <name evidence="3" type="ORF">S12H4_04777</name>
</gene>